<feature type="compositionally biased region" description="Basic and acidic residues" evidence="9">
    <location>
        <begin position="1565"/>
        <end position="1582"/>
    </location>
</feature>
<dbReference type="GO" id="GO:0005829">
    <property type="term" value="C:cytosol"/>
    <property type="evidence" value="ECO:0007669"/>
    <property type="project" value="GOC"/>
</dbReference>
<dbReference type="GO" id="GO:0005794">
    <property type="term" value="C:Golgi apparatus"/>
    <property type="evidence" value="ECO:0007669"/>
    <property type="project" value="UniProtKB-SubCell"/>
</dbReference>
<evidence type="ECO:0000256" key="11">
    <source>
        <dbReference type="SAM" id="SignalP"/>
    </source>
</evidence>
<feature type="transmembrane region" description="Helical" evidence="10">
    <location>
        <begin position="1379"/>
        <end position="1398"/>
    </location>
</feature>
<dbReference type="Gene3D" id="2.120.10.10">
    <property type="match status" value="1"/>
</dbReference>
<gene>
    <name evidence="13" type="primary">VPS10</name>
    <name evidence="13" type="ORF">ZYGM_000292</name>
</gene>
<evidence type="ECO:0000256" key="10">
    <source>
        <dbReference type="SAM" id="Phobius"/>
    </source>
</evidence>
<evidence type="ECO:0000313" key="13">
    <source>
        <dbReference type="EMBL" id="GCF01337.1"/>
    </source>
</evidence>
<keyword evidence="8" id="KW-0325">Glycoprotein</keyword>
<dbReference type="FunFam" id="3.30.60.270:FF:000005">
    <property type="entry name" value="Sortilin"/>
    <property type="match status" value="1"/>
</dbReference>
<dbReference type="InterPro" id="IPR050310">
    <property type="entry name" value="VPS10-sortilin"/>
</dbReference>
<dbReference type="SUPFAM" id="SSF110296">
    <property type="entry name" value="Oligoxyloglucan reducing end-specific cellobiohydrolase"/>
    <property type="match status" value="2"/>
</dbReference>
<name>A0A4C2EDC8_9SACH</name>
<evidence type="ECO:0000256" key="4">
    <source>
        <dbReference type="ARBA" id="ARBA00022729"/>
    </source>
</evidence>
<dbReference type="Proteomes" id="UP000301737">
    <property type="component" value="Unassembled WGS sequence"/>
</dbReference>
<dbReference type="GO" id="GO:0006895">
    <property type="term" value="P:Golgi to endosome transport"/>
    <property type="evidence" value="ECO:0007669"/>
    <property type="project" value="TreeGrafter"/>
</dbReference>
<keyword evidence="5" id="KW-0677">Repeat</keyword>
<evidence type="ECO:0000256" key="8">
    <source>
        <dbReference type="ARBA" id="ARBA00023180"/>
    </source>
</evidence>
<evidence type="ECO:0000256" key="9">
    <source>
        <dbReference type="SAM" id="MobiDB-lite"/>
    </source>
</evidence>
<evidence type="ECO:0000259" key="12">
    <source>
        <dbReference type="SMART" id="SM00602"/>
    </source>
</evidence>
<keyword evidence="3 10" id="KW-0812">Transmembrane</keyword>
<feature type="signal peptide" evidence="11">
    <location>
        <begin position="1"/>
        <end position="19"/>
    </location>
</feature>
<protein>
    <submittedName>
        <fullName evidence="13">Vacuolar protein sorting/targeting protein PEP1</fullName>
    </submittedName>
</protein>
<dbReference type="CDD" id="cd15482">
    <property type="entry name" value="Sialidase_non-viral"/>
    <property type="match status" value="2"/>
</dbReference>
<dbReference type="PANTHER" id="PTHR12106">
    <property type="entry name" value="SORTILIN RELATED"/>
    <property type="match status" value="1"/>
</dbReference>
<dbReference type="Gene3D" id="2.130.10.10">
    <property type="entry name" value="YVTN repeat-like/Quinoprotein amine dehydrogenase"/>
    <property type="match status" value="1"/>
</dbReference>
<keyword evidence="14" id="KW-1185">Reference proteome</keyword>
<comment type="similarity">
    <text evidence="2">Belongs to the VPS10-related sortilin family.</text>
</comment>
<feature type="region of interest" description="Disordered" evidence="9">
    <location>
        <begin position="1513"/>
        <end position="1582"/>
    </location>
</feature>
<dbReference type="InterPro" id="IPR031778">
    <property type="entry name" value="Sortilin_N"/>
</dbReference>
<dbReference type="InterPro" id="IPR006581">
    <property type="entry name" value="VPS10"/>
</dbReference>
<dbReference type="SUPFAM" id="SSF50939">
    <property type="entry name" value="Sialidases"/>
    <property type="match status" value="1"/>
</dbReference>
<reference evidence="13 14" key="1">
    <citation type="submission" date="2019-01" db="EMBL/GenBank/DDBJ databases">
        <title>Draft Genome Sequencing of Zygosaccharomyces mellis Ca-7.</title>
        <authorList>
            <person name="Shiwa Y."/>
            <person name="Kanesaki Y."/>
            <person name="Ishige T."/>
            <person name="Mura K."/>
            <person name="Hori T."/>
            <person name="Tamura T."/>
        </authorList>
    </citation>
    <scope>NUCLEOTIDE SEQUENCE [LARGE SCALE GENOMIC DNA]</scope>
    <source>
        <strain evidence="13 14">Ca-7</strain>
    </source>
</reference>
<dbReference type="InterPro" id="IPR036278">
    <property type="entry name" value="Sialidase_sf"/>
</dbReference>
<dbReference type="EMBL" id="BIMX01000031">
    <property type="protein sequence ID" value="GCF01337.1"/>
    <property type="molecule type" value="Genomic_DNA"/>
</dbReference>
<organism evidence="13 14">
    <name type="scientific">Zygosaccharomyces mellis</name>
    <dbReference type="NCBI Taxonomy" id="42258"/>
    <lineage>
        <taxon>Eukaryota</taxon>
        <taxon>Fungi</taxon>
        <taxon>Dikarya</taxon>
        <taxon>Ascomycota</taxon>
        <taxon>Saccharomycotina</taxon>
        <taxon>Saccharomycetes</taxon>
        <taxon>Saccharomycetales</taxon>
        <taxon>Saccharomycetaceae</taxon>
        <taxon>Zygosaccharomyces</taxon>
    </lineage>
</organism>
<feature type="domain" description="VPS10" evidence="12">
    <location>
        <begin position="736"/>
        <end position="1366"/>
    </location>
</feature>
<keyword evidence="7 10" id="KW-0472">Membrane</keyword>
<keyword evidence="4 11" id="KW-0732">Signal</keyword>
<sequence>MLIWLLICLWGFLFRVIAADFQPKVTRTSGDVALYLEAFEDSTTLLRIQKDKLSISFDNGGTWEVPNELSSNVSMVQVDKHYPHLRAVAMKEESQIYLTDDQGRHWRELQLPSETKGSSSCALDTHPFEKNYFIVSCNKCPVLHSEFRGGLVKAVKAGPCPVFSYVSTNGGKSFKKIEPPPNRETSSNTEYLGATCEFVSKSTKHTHYSNRNLIYCSKREIDKFGYSSAYEGSGIFYTSDFGKSSKVIDQFKDLAISDFKILNSHILVYTLEDKFNRESASNLWVSSDGLTFNKAYLPTILRSPANFGIREDDLGRIIFPISSMMATGSRDSQILISDSSGLHFHVLELGVENMSMFSSLKPSRTLKGTVHAKLGTFEKGPLDGVGRFNSVSKISFDYGNTWSNLKVVASPNHPKEFFSCDIDDVENCSLNIVSYLSDGRTSGETAGILMAVGIVGNDRYNRSKDRMTFISRDGGRTWKVAFEYPCLHVSGDSGNIIVAIPYTPDEDNDPQSEFYYSLDQGETWVEYQLELPIIPIDFISTTPDGSGVNFVLSSFKLDPNTEYPDVYDGDEPEGLFYTIDFSDAFSGKVCGSKDFEPWYLADGECVNGAKYSYSRRKKSSQCLVRKLFYDLTLQEEPCDQCTTKDYECSFGFSKDINGNCTLDYRALVHHPNCVNSDKASVELYPITKLPDNKCHKELKIEPVEAPCAVTDGIITTENKFKSKIQMYQYFDTIKDETLILDAGKDGVYISHDSGQILRQFYPGETIVEIVFNPYHSSYAYLFGKSGKLYITNNRCRSFHVFNLPHSRQLGLPLEFHAKNPNIFIYYGGENCENMFNPTCHPVAYITTNGGNSFTKLLDNAIHCEFAGSLLKQPVNENLTYCQVKEPGTRQRTLMSSTDLFHNDNKVLLDRIIGYMSTGEFIVVAVSYGGNELRAYVTVDGEELAEAKFPQDLMANKQESFTVLGSDTGSIFFHLTTFDEPGYEYGELMKSNSNGTSFVRLQSAVNRNLFGMVDFEKVQALEGIILINVVDNFEKVGLKLEDKKLKSMITFNDGSDWSYIRAPSKDCHSNSYNCNTKRPEKCSLHLHGYTEREDVRDTFFSGSAFGMLIGNGNVGEYLLPESESSTFFSKDGGETWREIKKGPHQWEFGDHGGIIVLVPKNSIADKIYYSIDMGETWLDHALDEKLYVQDIVTVPGDSALRFLLIASSDSVNSASTKTLTLDFYNVFDRQCSLNPDSPDSNDFKFFSLGQSGSKCLFGRQEKYLMKDSSDCFVGNAPLSKFYEVTKNCSCTRADFECDYNYFKAQDGTCKLVEGLSPAGPSDICKKQPELIEYFQPTGYRKIPLSTCVGGLKLDGTSSPLPCPGKEKEFKERHKVNSTPYFFTFIAFFVTLLATTWFVYDRGIRRNGGFARFGEIRLDGDDLIENNSTDKMVNSIVRSGFYVSSAILSGFQLLKRAVGRTAWKLSEKLGRRRGPTYSSLLHDQFLDEADDLLTGHDEDANDLDGFLTNQGNFEIEDEDTDLPQGHTRFTDESHMGSVEPVEPFEPPKTSESSEPVELSQPPPQENNHNEHNYNKDDEQDSETR</sequence>
<dbReference type="GO" id="GO:0006896">
    <property type="term" value="P:Golgi to vacuole transport"/>
    <property type="evidence" value="ECO:0007669"/>
    <property type="project" value="TreeGrafter"/>
</dbReference>
<keyword evidence="6 10" id="KW-1133">Transmembrane helix</keyword>
<dbReference type="Gene3D" id="3.30.60.270">
    <property type="match status" value="2"/>
</dbReference>
<dbReference type="Pfam" id="PF15901">
    <property type="entry name" value="Sortilin_C"/>
    <property type="match status" value="2"/>
</dbReference>
<accession>A0A4C2EDC8</accession>
<evidence type="ECO:0000256" key="2">
    <source>
        <dbReference type="ARBA" id="ARBA00008251"/>
    </source>
</evidence>
<dbReference type="InterPro" id="IPR031777">
    <property type="entry name" value="Sortilin_C"/>
</dbReference>
<dbReference type="OrthoDB" id="443634at2759"/>
<comment type="subcellular location">
    <subcellularLocation>
        <location evidence="1">Golgi apparatus</location>
        <location evidence="1">trans-Golgi network membrane</location>
        <topology evidence="1">Single-pass type I membrane protein</topology>
    </subcellularLocation>
</comment>
<dbReference type="Pfam" id="PF15902">
    <property type="entry name" value="Sortilin-Vps10"/>
    <property type="match status" value="2"/>
</dbReference>
<evidence type="ECO:0000256" key="5">
    <source>
        <dbReference type="ARBA" id="ARBA00022737"/>
    </source>
</evidence>
<comment type="caution">
    <text evidence="13">The sequence shown here is derived from an EMBL/GenBank/DDBJ whole genome shotgun (WGS) entry which is preliminary data.</text>
</comment>
<feature type="domain" description="VPS10" evidence="12">
    <location>
        <begin position="42"/>
        <end position="712"/>
    </location>
</feature>
<dbReference type="PANTHER" id="PTHR12106:SF27">
    <property type="entry name" value="SORTILIN-RELATED RECEPTOR"/>
    <property type="match status" value="1"/>
</dbReference>
<dbReference type="GO" id="GO:0016020">
    <property type="term" value="C:membrane"/>
    <property type="evidence" value="ECO:0007669"/>
    <property type="project" value="InterPro"/>
</dbReference>
<evidence type="ECO:0000256" key="1">
    <source>
        <dbReference type="ARBA" id="ARBA00004393"/>
    </source>
</evidence>
<dbReference type="InterPro" id="IPR015943">
    <property type="entry name" value="WD40/YVTN_repeat-like_dom_sf"/>
</dbReference>
<evidence type="ECO:0000313" key="14">
    <source>
        <dbReference type="Proteomes" id="UP000301737"/>
    </source>
</evidence>
<dbReference type="SMART" id="SM00602">
    <property type="entry name" value="VPS10"/>
    <property type="match status" value="2"/>
</dbReference>
<dbReference type="GO" id="GO:0006623">
    <property type="term" value="P:protein targeting to vacuole"/>
    <property type="evidence" value="ECO:0007669"/>
    <property type="project" value="TreeGrafter"/>
</dbReference>
<proteinExistence type="inferred from homology"/>
<evidence type="ECO:0000256" key="6">
    <source>
        <dbReference type="ARBA" id="ARBA00022989"/>
    </source>
</evidence>
<evidence type="ECO:0000256" key="3">
    <source>
        <dbReference type="ARBA" id="ARBA00022692"/>
    </source>
</evidence>
<dbReference type="Gene3D" id="2.10.70.80">
    <property type="match status" value="1"/>
</dbReference>
<feature type="chain" id="PRO_5020510001" evidence="11">
    <location>
        <begin position="20"/>
        <end position="1582"/>
    </location>
</feature>
<evidence type="ECO:0000256" key="7">
    <source>
        <dbReference type="ARBA" id="ARBA00023136"/>
    </source>
</evidence>